<accession>A0A084VDV3</accession>
<dbReference type="EMBL" id="ATLV01011803">
    <property type="status" value="NOT_ANNOTATED_CDS"/>
    <property type="molecule type" value="Genomic_DNA"/>
</dbReference>
<dbReference type="EnsemblMetazoa" id="ASIC003199-RA">
    <property type="protein sequence ID" value="ASIC003199-PA"/>
    <property type="gene ID" value="ASIC003199"/>
</dbReference>
<name>A0A084VDV3_ANOSI</name>
<protein>
    <submittedName>
        <fullName evidence="1 2">Uncharacterized protein</fullName>
    </submittedName>
</protein>
<sequence length="89" mass="10231">MQMMMMMERRPLQRCMLLLKCAATFGQTAAGERKKIFPMCKQTIQPVLRRRDVPNNSIEGSFVVHRLEQNARVGMMIFSIRIGAFVNVA</sequence>
<evidence type="ECO:0000313" key="3">
    <source>
        <dbReference type="Proteomes" id="UP000030765"/>
    </source>
</evidence>
<dbReference type="Proteomes" id="UP000030765">
    <property type="component" value="Unassembled WGS sequence"/>
</dbReference>
<dbReference type="AlphaFoldDB" id="A0A084VDV3"/>
<evidence type="ECO:0000313" key="1">
    <source>
        <dbReference type="EMBL" id="KFB36147.1"/>
    </source>
</evidence>
<evidence type="ECO:0000313" key="2">
    <source>
        <dbReference type="EnsemblMetazoa" id="ASIC003199-PA"/>
    </source>
</evidence>
<proteinExistence type="predicted"/>
<reference evidence="1 3" key="1">
    <citation type="journal article" date="2014" name="BMC Genomics">
        <title>Genome sequence of Anopheles sinensis provides insight into genetics basis of mosquito competence for malaria parasites.</title>
        <authorList>
            <person name="Zhou D."/>
            <person name="Zhang D."/>
            <person name="Ding G."/>
            <person name="Shi L."/>
            <person name="Hou Q."/>
            <person name="Ye Y."/>
            <person name="Xu Y."/>
            <person name="Zhou H."/>
            <person name="Xiong C."/>
            <person name="Li S."/>
            <person name="Yu J."/>
            <person name="Hong S."/>
            <person name="Yu X."/>
            <person name="Zou P."/>
            <person name="Chen C."/>
            <person name="Chang X."/>
            <person name="Wang W."/>
            <person name="Lv Y."/>
            <person name="Sun Y."/>
            <person name="Ma L."/>
            <person name="Shen B."/>
            <person name="Zhu C."/>
        </authorList>
    </citation>
    <scope>NUCLEOTIDE SEQUENCE [LARGE SCALE GENOMIC DNA]</scope>
</reference>
<dbReference type="EMBL" id="KE524723">
    <property type="protein sequence ID" value="KFB36147.1"/>
    <property type="molecule type" value="Genomic_DNA"/>
</dbReference>
<gene>
    <name evidence="1" type="ORF">ZHAS_00003199</name>
</gene>
<keyword evidence="3" id="KW-1185">Reference proteome</keyword>
<organism evidence="1">
    <name type="scientific">Anopheles sinensis</name>
    <name type="common">Mosquito</name>
    <dbReference type="NCBI Taxonomy" id="74873"/>
    <lineage>
        <taxon>Eukaryota</taxon>
        <taxon>Metazoa</taxon>
        <taxon>Ecdysozoa</taxon>
        <taxon>Arthropoda</taxon>
        <taxon>Hexapoda</taxon>
        <taxon>Insecta</taxon>
        <taxon>Pterygota</taxon>
        <taxon>Neoptera</taxon>
        <taxon>Endopterygota</taxon>
        <taxon>Diptera</taxon>
        <taxon>Nematocera</taxon>
        <taxon>Culicoidea</taxon>
        <taxon>Culicidae</taxon>
        <taxon>Anophelinae</taxon>
        <taxon>Anopheles</taxon>
    </lineage>
</organism>
<reference evidence="2" key="2">
    <citation type="submission" date="2020-05" db="UniProtKB">
        <authorList>
            <consortium name="EnsemblMetazoa"/>
        </authorList>
    </citation>
    <scope>IDENTIFICATION</scope>
</reference>
<dbReference type="VEuPathDB" id="VectorBase:ASIC003199"/>